<evidence type="ECO:0000313" key="5">
    <source>
        <dbReference type="EMBL" id="OYO11809.1"/>
    </source>
</evidence>
<dbReference type="Pfam" id="PF00106">
    <property type="entry name" value="adh_short"/>
    <property type="match status" value="1"/>
</dbReference>
<dbReference type="EMBL" id="NMVO01000015">
    <property type="protein sequence ID" value="OYO11809.1"/>
    <property type="molecule type" value="Genomic_DNA"/>
</dbReference>
<sequence>MTGASSGLGAHFADFLARSGVDLVLTARRAEALAENAERIRERHGRQVTVIPADLSDPASRAELRQRLDDLDTPIDILINNAGHGTAGDFVTLPAERVSAEVELNCVAVTELARHLLPGMVERGYGAVVNVASAAAYQPIPSMAVYAATKSYVLSLSQALWSETMGTGVRVIAVCPGPTDTDFFVNTGEPEAMTWRRSPEQVVQSTFRALYRNQPSVVDGNVNTVTAKLSKVLPIRFVLPMARRYATPRKR</sequence>
<gene>
    <name evidence="5" type="ORF">CGZ94_15545</name>
</gene>
<dbReference type="InterPro" id="IPR002347">
    <property type="entry name" value="SDR_fam"/>
</dbReference>
<dbReference type="GO" id="GO:0016491">
    <property type="term" value="F:oxidoreductase activity"/>
    <property type="evidence" value="ECO:0007669"/>
    <property type="project" value="UniProtKB-KW"/>
</dbReference>
<evidence type="ECO:0000259" key="4">
    <source>
        <dbReference type="SMART" id="SM00822"/>
    </source>
</evidence>
<dbReference type="PRINTS" id="PR00080">
    <property type="entry name" value="SDRFAMILY"/>
</dbReference>
<dbReference type="OrthoDB" id="9797538at2"/>
<dbReference type="Gene3D" id="3.40.50.720">
    <property type="entry name" value="NAD(P)-binding Rossmann-like Domain"/>
    <property type="match status" value="1"/>
</dbReference>
<dbReference type="SMART" id="SM00822">
    <property type="entry name" value="PKS_KR"/>
    <property type="match status" value="1"/>
</dbReference>
<dbReference type="InterPro" id="IPR036291">
    <property type="entry name" value="NAD(P)-bd_dom_sf"/>
</dbReference>
<dbReference type="AlphaFoldDB" id="A0A255G7B4"/>
<accession>A0A255G7B4</accession>
<evidence type="ECO:0000256" key="1">
    <source>
        <dbReference type="ARBA" id="ARBA00006484"/>
    </source>
</evidence>
<evidence type="ECO:0000256" key="3">
    <source>
        <dbReference type="RuleBase" id="RU000363"/>
    </source>
</evidence>
<comment type="similarity">
    <text evidence="1 3">Belongs to the short-chain dehydrogenases/reductases (SDR) family.</text>
</comment>
<feature type="domain" description="Ketoreductase" evidence="4">
    <location>
        <begin position="2"/>
        <end position="175"/>
    </location>
</feature>
<dbReference type="PANTHER" id="PTHR44196">
    <property type="entry name" value="DEHYDROGENASE/REDUCTASE SDR FAMILY MEMBER 7B"/>
    <property type="match status" value="1"/>
</dbReference>
<dbReference type="Proteomes" id="UP000215896">
    <property type="component" value="Unassembled WGS sequence"/>
</dbReference>
<organism evidence="5 6">
    <name type="scientific">Enemella evansiae</name>
    <dbReference type="NCBI Taxonomy" id="2016499"/>
    <lineage>
        <taxon>Bacteria</taxon>
        <taxon>Bacillati</taxon>
        <taxon>Actinomycetota</taxon>
        <taxon>Actinomycetes</taxon>
        <taxon>Propionibacteriales</taxon>
        <taxon>Propionibacteriaceae</taxon>
        <taxon>Enemella</taxon>
    </lineage>
</organism>
<dbReference type="GO" id="GO:0016020">
    <property type="term" value="C:membrane"/>
    <property type="evidence" value="ECO:0007669"/>
    <property type="project" value="TreeGrafter"/>
</dbReference>
<keyword evidence="2" id="KW-0560">Oxidoreductase</keyword>
<proteinExistence type="inferred from homology"/>
<dbReference type="PIRSF" id="PIRSF000126">
    <property type="entry name" value="11-beta-HSD1"/>
    <property type="match status" value="1"/>
</dbReference>
<dbReference type="InterPro" id="IPR057326">
    <property type="entry name" value="KR_dom"/>
</dbReference>
<evidence type="ECO:0000256" key="2">
    <source>
        <dbReference type="ARBA" id="ARBA00023002"/>
    </source>
</evidence>
<protein>
    <submittedName>
        <fullName evidence="5">Oxidoreductase</fullName>
    </submittedName>
</protein>
<dbReference type="PANTHER" id="PTHR44196:SF2">
    <property type="entry name" value="SHORT-CHAIN DEHYDROGENASE-RELATED"/>
    <property type="match status" value="1"/>
</dbReference>
<reference evidence="5 6" key="1">
    <citation type="submission" date="2017-07" db="EMBL/GenBank/DDBJ databases">
        <title>Draft whole genome sequences of clinical Proprionibacteriaceae strains.</title>
        <authorList>
            <person name="Bernier A.-M."/>
            <person name="Bernard K."/>
            <person name="Domingo M.-C."/>
        </authorList>
    </citation>
    <scope>NUCLEOTIDE SEQUENCE [LARGE SCALE GENOMIC DNA]</scope>
    <source>
        <strain evidence="5 6">NML 030167</strain>
    </source>
</reference>
<name>A0A255G7B4_9ACTN</name>
<evidence type="ECO:0000313" key="6">
    <source>
        <dbReference type="Proteomes" id="UP000215896"/>
    </source>
</evidence>
<comment type="caution">
    <text evidence="5">The sequence shown here is derived from an EMBL/GenBank/DDBJ whole genome shotgun (WGS) entry which is preliminary data.</text>
</comment>
<keyword evidence="6" id="KW-1185">Reference proteome</keyword>
<dbReference type="CDD" id="cd05233">
    <property type="entry name" value="SDR_c"/>
    <property type="match status" value="1"/>
</dbReference>
<dbReference type="PRINTS" id="PR00081">
    <property type="entry name" value="GDHRDH"/>
</dbReference>
<dbReference type="SUPFAM" id="SSF51735">
    <property type="entry name" value="NAD(P)-binding Rossmann-fold domains"/>
    <property type="match status" value="1"/>
</dbReference>